<gene>
    <name evidence="1" type="ORF">KJ970_10020</name>
</gene>
<dbReference type="AlphaFoldDB" id="A0A948W6L3"/>
<name>A0A948W6L3_UNCEI</name>
<organism evidence="1 2">
    <name type="scientific">Eiseniibacteriota bacterium</name>
    <dbReference type="NCBI Taxonomy" id="2212470"/>
    <lineage>
        <taxon>Bacteria</taxon>
        <taxon>Candidatus Eiseniibacteriota</taxon>
    </lineage>
</organism>
<evidence type="ECO:0000313" key="1">
    <source>
        <dbReference type="EMBL" id="MBU2691255.1"/>
    </source>
</evidence>
<dbReference type="InterPro" id="IPR029035">
    <property type="entry name" value="DHS-like_NAD/FAD-binding_dom"/>
</dbReference>
<reference evidence="1" key="1">
    <citation type="submission" date="2021-05" db="EMBL/GenBank/DDBJ databases">
        <title>Energy efficiency and biological interactions define the core microbiome of deep oligotrophic groundwater.</title>
        <authorList>
            <person name="Mehrshad M."/>
            <person name="Lopez-Fernandez M."/>
            <person name="Bell E."/>
            <person name="Bernier-Latmani R."/>
            <person name="Bertilsson S."/>
            <person name="Dopson M."/>
        </authorList>
    </citation>
    <scope>NUCLEOTIDE SEQUENCE</scope>
    <source>
        <strain evidence="1">Modern_marine.mb.64</strain>
    </source>
</reference>
<accession>A0A948W6L3</accession>
<protein>
    <submittedName>
        <fullName evidence="1">SIR2 family protein</fullName>
    </submittedName>
</protein>
<sequence length="395" mass="43882">MTTPEPKAAASSFRAPGASDWRELVAEIADDKEQQEKARTAKDELKNVLLASLQMQHLVILAGSGCSRSAGGPSMQDLWNGAVGAEPTVCATETAGKVNHDLKDQNIEAFLSRVEAFLQVEDNEDVSEFLSSSKQVILDKCSAFLDADKLGAYKVFLHRLSRRRVRDQRLQVFTTNYDLCFERAAAELGGVALDGFSFTAPRRYDPRFFGYDIIRRPRSGDDLGHYLEGVFLLYKLHGSVNWARGEEGTIYEKDKPTPAEACLIYPARGKYQQSFVQPHLESMAQYLAAIREPNTCLLAVGFGFNDDHLAEPLLAAAQSNPHLRLIIVDKEAHTRVKEAADSRFWKTFAELGGRGEDVWFIKASFGDFAQMVPDLKSLTPADTLMKAIKGVTREL</sequence>
<evidence type="ECO:0000313" key="2">
    <source>
        <dbReference type="Proteomes" id="UP000777784"/>
    </source>
</evidence>
<comment type="caution">
    <text evidence="1">The sequence shown here is derived from an EMBL/GenBank/DDBJ whole genome shotgun (WGS) entry which is preliminary data.</text>
</comment>
<proteinExistence type="predicted"/>
<dbReference type="EMBL" id="JAHJDP010000051">
    <property type="protein sequence ID" value="MBU2691255.1"/>
    <property type="molecule type" value="Genomic_DNA"/>
</dbReference>
<dbReference type="Proteomes" id="UP000777784">
    <property type="component" value="Unassembled WGS sequence"/>
</dbReference>
<dbReference type="Pfam" id="PF13289">
    <property type="entry name" value="SIR2_2"/>
    <property type="match status" value="1"/>
</dbReference>
<dbReference type="SUPFAM" id="SSF52467">
    <property type="entry name" value="DHS-like NAD/FAD-binding domain"/>
    <property type="match status" value="1"/>
</dbReference>